<evidence type="ECO:0000256" key="1">
    <source>
        <dbReference type="SAM" id="SignalP"/>
    </source>
</evidence>
<keyword evidence="3" id="KW-1185">Reference proteome</keyword>
<dbReference type="AlphaFoldDB" id="A0AAD7EYV7"/>
<accession>A0AAD7EYV7</accession>
<organism evidence="2 3">
    <name type="scientific">Mycena albidolilacea</name>
    <dbReference type="NCBI Taxonomy" id="1033008"/>
    <lineage>
        <taxon>Eukaryota</taxon>
        <taxon>Fungi</taxon>
        <taxon>Dikarya</taxon>
        <taxon>Basidiomycota</taxon>
        <taxon>Agaricomycotina</taxon>
        <taxon>Agaricomycetes</taxon>
        <taxon>Agaricomycetidae</taxon>
        <taxon>Agaricales</taxon>
        <taxon>Marasmiineae</taxon>
        <taxon>Mycenaceae</taxon>
        <taxon>Mycena</taxon>
    </lineage>
</organism>
<evidence type="ECO:0000313" key="2">
    <source>
        <dbReference type="EMBL" id="KAJ7359114.1"/>
    </source>
</evidence>
<reference evidence="2" key="1">
    <citation type="submission" date="2023-03" db="EMBL/GenBank/DDBJ databases">
        <title>Massive genome expansion in bonnet fungi (Mycena s.s.) driven by repeated elements and novel gene families across ecological guilds.</title>
        <authorList>
            <consortium name="Lawrence Berkeley National Laboratory"/>
            <person name="Harder C.B."/>
            <person name="Miyauchi S."/>
            <person name="Viragh M."/>
            <person name="Kuo A."/>
            <person name="Thoen E."/>
            <person name="Andreopoulos B."/>
            <person name="Lu D."/>
            <person name="Skrede I."/>
            <person name="Drula E."/>
            <person name="Henrissat B."/>
            <person name="Morin E."/>
            <person name="Kohler A."/>
            <person name="Barry K."/>
            <person name="LaButti K."/>
            <person name="Morin E."/>
            <person name="Salamov A."/>
            <person name="Lipzen A."/>
            <person name="Mereny Z."/>
            <person name="Hegedus B."/>
            <person name="Baldrian P."/>
            <person name="Stursova M."/>
            <person name="Weitz H."/>
            <person name="Taylor A."/>
            <person name="Grigoriev I.V."/>
            <person name="Nagy L.G."/>
            <person name="Martin F."/>
            <person name="Kauserud H."/>
        </authorList>
    </citation>
    <scope>NUCLEOTIDE SEQUENCE</scope>
    <source>
        <strain evidence="2">CBHHK002</strain>
    </source>
</reference>
<feature type="chain" id="PRO_5042213860" evidence="1">
    <location>
        <begin position="18"/>
        <end position="122"/>
    </location>
</feature>
<protein>
    <submittedName>
        <fullName evidence="2">Uncharacterized protein</fullName>
    </submittedName>
</protein>
<name>A0AAD7EYV7_9AGAR</name>
<proteinExistence type="predicted"/>
<dbReference type="EMBL" id="JARIHO010000006">
    <property type="protein sequence ID" value="KAJ7359114.1"/>
    <property type="molecule type" value="Genomic_DNA"/>
</dbReference>
<comment type="caution">
    <text evidence="2">The sequence shown here is derived from an EMBL/GenBank/DDBJ whole genome shotgun (WGS) entry which is preliminary data.</text>
</comment>
<keyword evidence="1" id="KW-0732">Signal</keyword>
<gene>
    <name evidence="2" type="ORF">DFH08DRAFT_845078</name>
</gene>
<feature type="signal peptide" evidence="1">
    <location>
        <begin position="1"/>
        <end position="17"/>
    </location>
</feature>
<sequence>MMSHLSWLLNALVRGSAETFKCLKPYSDSAPSLYISITPLQSTDDSPRHIRRFFILGGSFVERPGEPEIEYHLLPTGQTQVAAEYAESTPTVQDSAGRIWEKSRLFFGSVGKPVVPRFLFTG</sequence>
<dbReference type="Proteomes" id="UP001218218">
    <property type="component" value="Unassembled WGS sequence"/>
</dbReference>
<evidence type="ECO:0000313" key="3">
    <source>
        <dbReference type="Proteomes" id="UP001218218"/>
    </source>
</evidence>